<dbReference type="GO" id="GO:0006420">
    <property type="term" value="P:arginyl-tRNA aminoacylation"/>
    <property type="evidence" value="ECO:0007669"/>
    <property type="project" value="UniProtKB-UniRule"/>
</dbReference>
<dbReference type="HAMAP" id="MF_00123">
    <property type="entry name" value="Arg_tRNA_synth"/>
    <property type="match status" value="1"/>
</dbReference>
<dbReference type="EMBL" id="MPDK01000010">
    <property type="protein sequence ID" value="PWI57677.1"/>
    <property type="molecule type" value="Genomic_DNA"/>
</dbReference>
<dbReference type="GO" id="GO:0005524">
    <property type="term" value="F:ATP binding"/>
    <property type="evidence" value="ECO:0007669"/>
    <property type="project" value="UniProtKB-UniRule"/>
</dbReference>
<feature type="short sequence motif" description="'HIGH' region" evidence="8">
    <location>
        <begin position="118"/>
        <end position="128"/>
    </location>
</feature>
<sequence length="581" mass="64904">MKEWIAKELAAQIDSEPNSFVEWLETPPDPTLGDLALPCFRLAKEQKKSPQSIALTLAEKFAQTSIVRRAEAVGPYVNLHLNRATAVRMWLDALSADRSFFTSTEGVGEIVAIDLSSPNIAKPFSMGHLRSTIIGTALANLFESAGYTALRINHLGDWGTQFGKMIVAYKRYGDPDLIRKNPIQELNQLYVRFHEEEKNDPNLEIEARAAFKQLEDGDPDALALWRWIVEVSLEEFNRTYELLSTPFTHVLGESFYNDKMASVVEELEARHLLVESEGADVVLLDAFSLPPCLIRKSDGATLYATRDLAAALYRHNVLGATRLLYVVGGEQRLHFQQIFRVLSLMGYDFAAKCEHIAFGLMKIGGKKMSTRKGQVVRLQEVLDEAIRRAQIIIAEKSKDLPDADEVAKAIGVGAVIFNDLKTHRLHDIEFSLEQAVAFDGETGPYVQYTHARACSVLRKAELLDTNVSPSVSVAISSALNLPSEIAETAEQFLFDDATWQLAKQISLFPTLRQRALNESDPSLIAKQILDICQAFNRFYHDCPILTAESELRTWRLALTDATRLTIRAALQLLGIAYPAQI</sequence>
<dbReference type="FunFam" id="3.40.50.620:FF:000116">
    <property type="entry name" value="Arginine--tRNA ligase"/>
    <property type="match status" value="1"/>
</dbReference>
<dbReference type="EC" id="6.1.1.19" evidence="8"/>
<evidence type="ECO:0000259" key="10">
    <source>
        <dbReference type="SMART" id="SM00836"/>
    </source>
</evidence>
<dbReference type="PANTHER" id="PTHR11956">
    <property type="entry name" value="ARGINYL-TRNA SYNTHETASE"/>
    <property type="match status" value="1"/>
</dbReference>
<dbReference type="NCBIfam" id="TIGR00456">
    <property type="entry name" value="argS"/>
    <property type="match status" value="1"/>
</dbReference>
<dbReference type="SUPFAM" id="SSF52374">
    <property type="entry name" value="Nucleotidylyl transferase"/>
    <property type="match status" value="1"/>
</dbReference>
<dbReference type="SMART" id="SM00836">
    <property type="entry name" value="DALR_1"/>
    <property type="match status" value="1"/>
</dbReference>
<dbReference type="Pfam" id="PF00750">
    <property type="entry name" value="tRNA-synt_1d"/>
    <property type="match status" value="1"/>
</dbReference>
<gene>
    <name evidence="8" type="primary">argS</name>
    <name evidence="12" type="ORF">BM613_07465</name>
</gene>
<dbReference type="CDD" id="cd07956">
    <property type="entry name" value="Anticodon_Ia_Arg"/>
    <property type="match status" value="1"/>
</dbReference>
<reference evidence="12 13" key="1">
    <citation type="submission" date="2016-11" db="EMBL/GenBank/DDBJ databases">
        <title>Comparative genomics of Acidibacillus ferroxidans species.</title>
        <authorList>
            <person name="Oliveira G."/>
            <person name="Nunes G."/>
            <person name="Oliveira R."/>
            <person name="Araujo F."/>
            <person name="Salim A."/>
            <person name="Scholte L."/>
            <person name="Morais D."/>
            <person name="Nancucheo I."/>
            <person name="Johnson D.B."/>
            <person name="Grail B."/>
            <person name="Bittencourt J."/>
            <person name="Valadares R."/>
        </authorList>
    </citation>
    <scope>NUCLEOTIDE SEQUENCE [LARGE SCALE GENOMIC DNA]</scope>
    <source>
        <strain evidence="12 13">Y002</strain>
    </source>
</reference>
<dbReference type="PANTHER" id="PTHR11956:SF5">
    <property type="entry name" value="ARGININE--TRNA LIGASE, CYTOPLASMIC"/>
    <property type="match status" value="1"/>
</dbReference>
<dbReference type="CDD" id="cd00671">
    <property type="entry name" value="ArgRS_core"/>
    <property type="match status" value="1"/>
</dbReference>
<comment type="subunit">
    <text evidence="8">Monomer.</text>
</comment>
<evidence type="ECO:0000256" key="7">
    <source>
        <dbReference type="ARBA" id="ARBA00049339"/>
    </source>
</evidence>
<keyword evidence="8" id="KW-0963">Cytoplasm</keyword>
<dbReference type="Gene3D" id="3.30.1360.70">
    <property type="entry name" value="Arginyl tRNA synthetase N-terminal domain"/>
    <property type="match status" value="1"/>
</dbReference>
<dbReference type="InterPro" id="IPR001278">
    <property type="entry name" value="Arg-tRNA-ligase"/>
</dbReference>
<comment type="similarity">
    <text evidence="1 8 9">Belongs to the class-I aminoacyl-tRNA synthetase family.</text>
</comment>
<dbReference type="InterPro" id="IPR009080">
    <property type="entry name" value="tRNAsynth_Ia_anticodon-bd"/>
</dbReference>
<keyword evidence="2 8" id="KW-0436">Ligase</keyword>
<evidence type="ECO:0000313" key="12">
    <source>
        <dbReference type="EMBL" id="PWI57677.1"/>
    </source>
</evidence>
<dbReference type="GO" id="GO:0005737">
    <property type="term" value="C:cytoplasm"/>
    <property type="evidence" value="ECO:0007669"/>
    <property type="project" value="UniProtKB-SubCell"/>
</dbReference>
<name>A0A2U3D8T2_SULT2</name>
<protein>
    <recommendedName>
        <fullName evidence="8">Arginine--tRNA ligase</fullName>
        <ecNumber evidence="8">6.1.1.19</ecNumber>
    </recommendedName>
    <alternativeName>
        <fullName evidence="8">Arginyl-tRNA synthetase</fullName>
        <shortName evidence="8">ArgRS</shortName>
    </alternativeName>
</protein>
<dbReference type="SUPFAM" id="SSF47323">
    <property type="entry name" value="Anticodon-binding domain of a subclass of class I aminoacyl-tRNA synthetases"/>
    <property type="match status" value="1"/>
</dbReference>
<evidence type="ECO:0000256" key="1">
    <source>
        <dbReference type="ARBA" id="ARBA00005594"/>
    </source>
</evidence>
<dbReference type="Gene3D" id="1.10.730.10">
    <property type="entry name" value="Isoleucyl-tRNA Synthetase, Domain 1"/>
    <property type="match status" value="1"/>
</dbReference>
<dbReference type="Proteomes" id="UP000245380">
    <property type="component" value="Unassembled WGS sequence"/>
</dbReference>
<dbReference type="AlphaFoldDB" id="A0A2U3D8T2"/>
<evidence type="ECO:0000256" key="5">
    <source>
        <dbReference type="ARBA" id="ARBA00022917"/>
    </source>
</evidence>
<keyword evidence="5 8" id="KW-0648">Protein biosynthesis</keyword>
<proteinExistence type="inferred from homology"/>
<evidence type="ECO:0000256" key="2">
    <source>
        <dbReference type="ARBA" id="ARBA00022598"/>
    </source>
</evidence>
<dbReference type="InterPro" id="IPR035684">
    <property type="entry name" value="ArgRS_core"/>
</dbReference>
<feature type="domain" description="Arginyl tRNA synthetase N-terminal" evidence="11">
    <location>
        <begin position="7"/>
        <end position="81"/>
    </location>
</feature>
<keyword evidence="4 8" id="KW-0067">ATP-binding</keyword>
<dbReference type="Pfam" id="PF05746">
    <property type="entry name" value="DALR_1"/>
    <property type="match status" value="1"/>
</dbReference>
<evidence type="ECO:0000256" key="6">
    <source>
        <dbReference type="ARBA" id="ARBA00023146"/>
    </source>
</evidence>
<dbReference type="SUPFAM" id="SSF55190">
    <property type="entry name" value="Arginyl-tRNA synthetase (ArgRS), N-terminal 'additional' domain"/>
    <property type="match status" value="1"/>
</dbReference>
<dbReference type="PRINTS" id="PR01038">
    <property type="entry name" value="TRNASYNTHARG"/>
</dbReference>
<comment type="catalytic activity">
    <reaction evidence="7 8">
        <text>tRNA(Arg) + L-arginine + ATP = L-arginyl-tRNA(Arg) + AMP + diphosphate</text>
        <dbReference type="Rhea" id="RHEA:20301"/>
        <dbReference type="Rhea" id="RHEA-COMP:9658"/>
        <dbReference type="Rhea" id="RHEA-COMP:9673"/>
        <dbReference type="ChEBI" id="CHEBI:30616"/>
        <dbReference type="ChEBI" id="CHEBI:32682"/>
        <dbReference type="ChEBI" id="CHEBI:33019"/>
        <dbReference type="ChEBI" id="CHEBI:78442"/>
        <dbReference type="ChEBI" id="CHEBI:78513"/>
        <dbReference type="ChEBI" id="CHEBI:456215"/>
        <dbReference type="EC" id="6.1.1.19"/>
    </reaction>
</comment>
<feature type="domain" description="DALR anticodon binding" evidence="10">
    <location>
        <begin position="446"/>
        <end position="581"/>
    </location>
</feature>
<comment type="subcellular location">
    <subcellularLocation>
        <location evidence="8">Cytoplasm</location>
    </subcellularLocation>
</comment>
<keyword evidence="13" id="KW-1185">Reference proteome</keyword>
<organism evidence="12 13">
    <name type="scientific">Sulfoacidibacillus thermotolerans</name>
    <name type="common">Acidibacillus sulfuroxidans</name>
    <dbReference type="NCBI Taxonomy" id="1765684"/>
    <lineage>
        <taxon>Bacteria</taxon>
        <taxon>Bacillati</taxon>
        <taxon>Bacillota</taxon>
        <taxon>Bacilli</taxon>
        <taxon>Bacillales</taxon>
        <taxon>Alicyclobacillaceae</taxon>
        <taxon>Sulfoacidibacillus</taxon>
    </lineage>
</organism>
<evidence type="ECO:0000259" key="11">
    <source>
        <dbReference type="SMART" id="SM01016"/>
    </source>
</evidence>
<dbReference type="InterPro" id="IPR036695">
    <property type="entry name" value="Arg-tRNA-synth_N_sf"/>
</dbReference>
<dbReference type="InterPro" id="IPR005148">
    <property type="entry name" value="Arg-tRNA-synth_N"/>
</dbReference>
<dbReference type="InterPro" id="IPR014729">
    <property type="entry name" value="Rossmann-like_a/b/a_fold"/>
</dbReference>
<dbReference type="GO" id="GO:0004814">
    <property type="term" value="F:arginine-tRNA ligase activity"/>
    <property type="evidence" value="ECO:0007669"/>
    <property type="project" value="UniProtKB-UniRule"/>
</dbReference>
<evidence type="ECO:0000256" key="3">
    <source>
        <dbReference type="ARBA" id="ARBA00022741"/>
    </source>
</evidence>
<evidence type="ECO:0000256" key="9">
    <source>
        <dbReference type="RuleBase" id="RU363038"/>
    </source>
</evidence>
<dbReference type="Pfam" id="PF03485">
    <property type="entry name" value="Arg_tRNA_synt_N"/>
    <property type="match status" value="1"/>
</dbReference>
<keyword evidence="6 8" id="KW-0030">Aminoacyl-tRNA synthetase</keyword>
<comment type="caution">
    <text evidence="12">The sequence shown here is derived from an EMBL/GenBank/DDBJ whole genome shotgun (WGS) entry which is preliminary data.</text>
</comment>
<dbReference type="Gene3D" id="3.40.50.620">
    <property type="entry name" value="HUPs"/>
    <property type="match status" value="1"/>
</dbReference>
<keyword evidence="3 8" id="KW-0547">Nucleotide-binding</keyword>
<evidence type="ECO:0000256" key="4">
    <source>
        <dbReference type="ARBA" id="ARBA00022840"/>
    </source>
</evidence>
<evidence type="ECO:0000256" key="8">
    <source>
        <dbReference type="HAMAP-Rule" id="MF_00123"/>
    </source>
</evidence>
<evidence type="ECO:0000313" key="13">
    <source>
        <dbReference type="Proteomes" id="UP000245380"/>
    </source>
</evidence>
<dbReference type="InterPro" id="IPR008909">
    <property type="entry name" value="DALR_anticod-bd"/>
</dbReference>
<dbReference type="SMART" id="SM01016">
    <property type="entry name" value="Arg_tRNA_synt_N"/>
    <property type="match status" value="1"/>
</dbReference>
<accession>A0A2U3D8T2</accession>